<evidence type="ECO:0008006" key="3">
    <source>
        <dbReference type="Google" id="ProtNLM"/>
    </source>
</evidence>
<comment type="caution">
    <text evidence="1">The sequence shown here is derived from an EMBL/GenBank/DDBJ whole genome shotgun (WGS) entry which is preliminary data.</text>
</comment>
<name>A0ABP8N0K9_9BACT</name>
<evidence type="ECO:0000313" key="1">
    <source>
        <dbReference type="EMBL" id="GAA4458433.1"/>
    </source>
</evidence>
<evidence type="ECO:0000313" key="2">
    <source>
        <dbReference type="Proteomes" id="UP001501410"/>
    </source>
</evidence>
<reference evidence="2" key="1">
    <citation type="journal article" date="2019" name="Int. J. Syst. Evol. Microbiol.">
        <title>The Global Catalogue of Microorganisms (GCM) 10K type strain sequencing project: providing services to taxonomists for standard genome sequencing and annotation.</title>
        <authorList>
            <consortium name="The Broad Institute Genomics Platform"/>
            <consortium name="The Broad Institute Genome Sequencing Center for Infectious Disease"/>
            <person name="Wu L."/>
            <person name="Ma J."/>
        </authorList>
    </citation>
    <scope>NUCLEOTIDE SEQUENCE [LARGE SCALE GENOMIC DNA]</scope>
    <source>
        <strain evidence="2">JCM 31921</strain>
    </source>
</reference>
<gene>
    <name evidence="1" type="ORF">GCM10023092_26740</name>
</gene>
<proteinExistence type="predicted"/>
<dbReference type="EMBL" id="BAABEZ010000024">
    <property type="protein sequence ID" value="GAA4458433.1"/>
    <property type="molecule type" value="Genomic_DNA"/>
</dbReference>
<organism evidence="1 2">
    <name type="scientific">Rurimicrobium arvi</name>
    <dbReference type="NCBI Taxonomy" id="2049916"/>
    <lineage>
        <taxon>Bacteria</taxon>
        <taxon>Pseudomonadati</taxon>
        <taxon>Bacteroidota</taxon>
        <taxon>Chitinophagia</taxon>
        <taxon>Chitinophagales</taxon>
        <taxon>Chitinophagaceae</taxon>
        <taxon>Rurimicrobium</taxon>
    </lineage>
</organism>
<dbReference type="Proteomes" id="UP001501410">
    <property type="component" value="Unassembled WGS sequence"/>
</dbReference>
<keyword evidence="2" id="KW-1185">Reference proteome</keyword>
<sequence length="112" mass="13342">MRGRTDKRFCSSRCRNLFNNKRKAGNRLLIRQINNALLRNLEILSALLAAEYHGIRLDRQQLAEKGFDFRYSTASRFSQRGNYYCFIYEYAYRILPDETIILLRCLRIPESI</sequence>
<protein>
    <recommendedName>
        <fullName evidence="3">MYM-type domain-containing protein</fullName>
    </recommendedName>
</protein>
<accession>A0ABP8N0K9</accession>